<reference evidence="2" key="1">
    <citation type="submission" date="2019-02" db="EMBL/GenBank/DDBJ databases">
        <authorList>
            <person name="Bachy C."/>
            <person name="Yung C.-M."/>
            <person name="Roux S."/>
            <person name="Sullivan M.B."/>
            <person name="Worden A.Z."/>
        </authorList>
    </citation>
    <scope>NUCLEOTIDE SEQUENCE</scope>
    <source>
        <strain evidence="2">BII-V1</strain>
    </source>
</reference>
<proteinExistence type="predicted"/>
<dbReference type="EMBL" id="MK522034">
    <property type="protein sequence ID" value="QOR60111.1"/>
    <property type="molecule type" value="Genomic_DNA"/>
</dbReference>
<evidence type="ECO:0000256" key="1">
    <source>
        <dbReference type="SAM" id="MobiDB-lite"/>
    </source>
</evidence>
<accession>A0A7S6NXM2</accession>
<protein>
    <submittedName>
        <fullName evidence="2">Uncharacterized protein</fullName>
    </submittedName>
</protein>
<evidence type="ECO:0000313" key="2">
    <source>
        <dbReference type="EMBL" id="QOR60111.1"/>
    </source>
</evidence>
<organism evidence="2">
    <name type="scientific">Bathycoccus sp. RCC716 virus 1</name>
    <dbReference type="NCBI Taxonomy" id="2530038"/>
    <lineage>
        <taxon>Viruses</taxon>
        <taxon>Varidnaviria</taxon>
        <taxon>Bamfordvirae</taxon>
        <taxon>Nucleocytoviricota</taxon>
        <taxon>Megaviricetes</taxon>
        <taxon>Algavirales</taxon>
        <taxon>Phycodnaviridae</taxon>
        <taxon>Prasinovirus</taxon>
    </lineage>
</organism>
<name>A0A7S6NXM2_9PHYC</name>
<feature type="region of interest" description="Disordered" evidence="1">
    <location>
        <begin position="1"/>
        <end position="86"/>
    </location>
</feature>
<feature type="compositionally biased region" description="Acidic residues" evidence="1">
    <location>
        <begin position="28"/>
        <end position="71"/>
    </location>
</feature>
<sequence length="86" mass="9860">MTKVVTSPAPVRTRSGRISKVPERLDPLEDLPEDDYSDDDYETETDIESEIDLLQTDDEDDFEDDDSDMDENGNLKGFIVDEEDEE</sequence>